<dbReference type="InterPro" id="IPR036116">
    <property type="entry name" value="FN3_sf"/>
</dbReference>
<feature type="repeat" description="WD" evidence="2">
    <location>
        <begin position="551"/>
        <end position="585"/>
    </location>
</feature>
<dbReference type="PROSITE" id="PS50082">
    <property type="entry name" value="WD_REPEATS_2"/>
    <property type="match status" value="3"/>
</dbReference>
<proteinExistence type="predicted"/>
<dbReference type="SMART" id="SM00320">
    <property type="entry name" value="WD40"/>
    <property type="match status" value="5"/>
</dbReference>
<dbReference type="Gene3D" id="2.130.10.10">
    <property type="entry name" value="YVTN repeat-like/Quinoprotein amine dehydrogenase"/>
    <property type="match status" value="2"/>
</dbReference>
<dbReference type="PANTHER" id="PTHR13817">
    <property type="entry name" value="TITIN"/>
    <property type="match status" value="1"/>
</dbReference>
<evidence type="ECO:0000256" key="1">
    <source>
        <dbReference type="ARBA" id="ARBA00022737"/>
    </source>
</evidence>
<dbReference type="SUPFAM" id="SSF50998">
    <property type="entry name" value="Quinoprotein alcohol dehydrogenase-like"/>
    <property type="match status" value="1"/>
</dbReference>
<dbReference type="SMART" id="SM00060">
    <property type="entry name" value="FN3"/>
    <property type="match status" value="5"/>
</dbReference>
<keyword evidence="1" id="KW-0677">Repeat</keyword>
<dbReference type="Gene3D" id="2.60.40.10">
    <property type="entry name" value="Immunoglobulins"/>
    <property type="match status" value="5"/>
</dbReference>
<dbReference type="PROSITE" id="PS50294">
    <property type="entry name" value="WD_REPEATS_REGION"/>
    <property type="match status" value="3"/>
</dbReference>
<dbReference type="InterPro" id="IPR013783">
    <property type="entry name" value="Ig-like_fold"/>
</dbReference>
<feature type="repeat" description="WD" evidence="2">
    <location>
        <begin position="455"/>
        <end position="496"/>
    </location>
</feature>
<feature type="domain" description="Fibronectin type-III" evidence="3">
    <location>
        <begin position="591"/>
        <end position="692"/>
    </location>
</feature>
<dbReference type="OrthoDB" id="504170at2759"/>
<feature type="domain" description="Fibronectin type-III" evidence="3">
    <location>
        <begin position="1062"/>
        <end position="1161"/>
    </location>
</feature>
<dbReference type="InterPro" id="IPR001680">
    <property type="entry name" value="WD40_rpt"/>
</dbReference>
<accession>A0A329S7L1</accession>
<feature type="domain" description="Fibronectin type-III" evidence="3">
    <location>
        <begin position="838"/>
        <end position="942"/>
    </location>
</feature>
<dbReference type="Pfam" id="PF00400">
    <property type="entry name" value="WD40"/>
    <property type="match status" value="5"/>
</dbReference>
<dbReference type="Pfam" id="PF00041">
    <property type="entry name" value="fn3"/>
    <property type="match status" value="4"/>
</dbReference>
<keyword evidence="5" id="KW-1185">Reference proteome</keyword>
<feature type="repeat" description="WD" evidence="2">
    <location>
        <begin position="164"/>
        <end position="205"/>
    </location>
</feature>
<evidence type="ECO:0000313" key="5">
    <source>
        <dbReference type="Proteomes" id="UP000251314"/>
    </source>
</evidence>
<dbReference type="CDD" id="cd00063">
    <property type="entry name" value="FN3"/>
    <property type="match status" value="5"/>
</dbReference>
<dbReference type="InterPro" id="IPR015943">
    <property type="entry name" value="WD40/YVTN_repeat-like_dom_sf"/>
</dbReference>
<sequence>MGKASRRKQLDEQRKKCFATQGDGRFYFVNGKYVDSRRPRFTSGMKTRGFETHRSSITDVAIVRIAEHSQQEMDLVILFTFGLDCVSIWNLNGGKMLNSLDVSSFHARSICGGAGHFYYSESDRIVFVYATHNEPIVHFFDYQKNAIVPPIHQAKSFDVARNYCTGHQQGISSMAFSHDGELVATSSWDSTCMLWKVSPVNSTEMVRLRLLMVLPVHEEGASCLAFTMDDQKLVTCGECIVKVWDISNLSENNQVVDNEDGTALSLETQLQEWKQAILFSFTIESSINFFAFDESMTTLVANHEWLHFRESGEELTLLAPAQSEVERNEVIDVKQCLEYIIEEIDPNDDEFEKLLKAREKYKTEDTKSENNVDIEMPDSENDAHALTTEESVRLKTQFRNMKDFDFEKLFTPALSFSNVDNAAIPAKSVSRIQSRPDANERLLRTFSKSTKNGVFSSHSSMITSCAVAQELDLVVTVALDRSIRYWSLQQGVVLETVFDAHNAPITCCALTSPTTCDLNKYEMLLATGGSDNLVKVWRRNEPKRVECVFSLSGHNDTIKSIAFDPSGVFLVSSSADTTATVWRVRPSSPDQPEVPIVVSVDRFSINISWTEPLANGAKILHYLVRTTQVGSFSGDDREIMIIPDAEVPAKYLAKTIDKLQPGVKYTLQVAAVNQIGASEVSAATEPIETLAFIPSQIERSVQHDNRAATRITLSWTPPCPNGAAIVSYNIQCRPENSAFVPLREITVSVADLEVSYELPVHIGARRSTIAPKRENSRSALPPNDKQPSTSITTLSYTADELWAGEVYQFVVAASNRCGLGEFSRVSDYVKMDCTAPDQPEKPVIVSVDNREIEVQWEKPRCNGSEVLQYTLRWSQEIEGFPSTNEQSIVVLARSIATTKYTVSGLEPGRPVKVWISASNLVDNKLLTSLESIPSDSVATLCDVPNTPAAPELLDPSAYTLVLAWTSPKRNGLPIDGYNVILYSEETQFGVRVRQLYREISLKPHDLHQPSANSPIVTFILRQLRGGTFYSAAISAFNRLGSSSVSDACVPVQTSASTVPDAIPEAPTVSDVTPTSAIVTWEPPAHDGGSALRGFHVEYSVRSNRNEAKMERGGDIRVSHGLGLNATFLKPHRLYRFRVSPENRVGRAVPSAWSDEFATPSLVEFTVTRYFACRPPEEHNAARYIQRRYRAWKKTTANKALFTAALVEVLRHWHL</sequence>
<name>A0A329S7L1_9STRA</name>
<dbReference type="InterPro" id="IPR036322">
    <property type="entry name" value="WD40_repeat_dom_sf"/>
</dbReference>
<comment type="caution">
    <text evidence="4">The sequence shown here is derived from an EMBL/GenBank/DDBJ whole genome shotgun (WGS) entry which is preliminary data.</text>
</comment>
<dbReference type="PROSITE" id="PS50853">
    <property type="entry name" value="FN3"/>
    <property type="match status" value="4"/>
</dbReference>
<dbReference type="STRING" id="29920.A0A329S7L1"/>
<dbReference type="InterPro" id="IPR011047">
    <property type="entry name" value="Quinoprotein_ADH-like_sf"/>
</dbReference>
<dbReference type="VEuPathDB" id="FungiDB:PC110_g10759"/>
<protein>
    <recommendedName>
        <fullName evidence="3">Fibronectin type-III domain-containing protein</fullName>
    </recommendedName>
</protein>
<dbReference type="InterPro" id="IPR003961">
    <property type="entry name" value="FN3_dom"/>
</dbReference>
<dbReference type="EMBL" id="MJFZ01000258">
    <property type="protein sequence ID" value="RAW32904.1"/>
    <property type="molecule type" value="Genomic_DNA"/>
</dbReference>
<dbReference type="InterPro" id="IPR050964">
    <property type="entry name" value="Striated_Muscle_Regulatory"/>
</dbReference>
<evidence type="ECO:0000313" key="4">
    <source>
        <dbReference type="EMBL" id="RAW32904.1"/>
    </source>
</evidence>
<gene>
    <name evidence="4" type="ORF">PC110_g10759</name>
</gene>
<organism evidence="4 5">
    <name type="scientific">Phytophthora cactorum</name>
    <dbReference type="NCBI Taxonomy" id="29920"/>
    <lineage>
        <taxon>Eukaryota</taxon>
        <taxon>Sar</taxon>
        <taxon>Stramenopiles</taxon>
        <taxon>Oomycota</taxon>
        <taxon>Peronosporomycetes</taxon>
        <taxon>Peronosporales</taxon>
        <taxon>Peronosporaceae</taxon>
        <taxon>Phytophthora</taxon>
    </lineage>
</organism>
<keyword evidence="2" id="KW-0853">WD repeat</keyword>
<dbReference type="AlphaFoldDB" id="A0A329S7L1"/>
<dbReference type="Proteomes" id="UP000251314">
    <property type="component" value="Unassembled WGS sequence"/>
</dbReference>
<reference evidence="4 5" key="1">
    <citation type="submission" date="2018-01" db="EMBL/GenBank/DDBJ databases">
        <title>Draft genome of the strawberry crown rot pathogen Phytophthora cactorum.</title>
        <authorList>
            <person name="Armitage A.D."/>
            <person name="Lysoe E."/>
            <person name="Nellist C.F."/>
            <person name="Harrison R.J."/>
            <person name="Brurberg M.B."/>
        </authorList>
    </citation>
    <scope>NUCLEOTIDE SEQUENCE [LARGE SCALE GENOMIC DNA]</scope>
    <source>
        <strain evidence="4 5">10300</strain>
    </source>
</reference>
<feature type="domain" description="Fibronectin type-III" evidence="3">
    <location>
        <begin position="946"/>
        <end position="1056"/>
    </location>
</feature>
<dbReference type="SUPFAM" id="SSF50978">
    <property type="entry name" value="WD40 repeat-like"/>
    <property type="match status" value="1"/>
</dbReference>
<dbReference type="PANTHER" id="PTHR13817:SF73">
    <property type="entry name" value="FIBRONECTIN TYPE-III DOMAIN-CONTAINING PROTEIN"/>
    <property type="match status" value="1"/>
</dbReference>
<evidence type="ECO:0000259" key="3">
    <source>
        <dbReference type="PROSITE" id="PS50853"/>
    </source>
</evidence>
<dbReference type="SUPFAM" id="SSF49265">
    <property type="entry name" value="Fibronectin type III"/>
    <property type="match status" value="3"/>
</dbReference>
<evidence type="ECO:0000256" key="2">
    <source>
        <dbReference type="PROSITE-ProRule" id="PRU00221"/>
    </source>
</evidence>